<evidence type="ECO:0000256" key="3">
    <source>
        <dbReference type="ARBA" id="ARBA00022485"/>
    </source>
</evidence>
<evidence type="ECO:0000256" key="6">
    <source>
        <dbReference type="ARBA" id="ARBA00022801"/>
    </source>
</evidence>
<dbReference type="InterPro" id="IPR036895">
    <property type="entry name" value="Uracil-DNA_glycosylase-like_sf"/>
</dbReference>
<evidence type="ECO:0000313" key="12">
    <source>
        <dbReference type="Proteomes" id="UP000325211"/>
    </source>
</evidence>
<dbReference type="SUPFAM" id="SSF52141">
    <property type="entry name" value="Uracil-DNA glycosylase-like"/>
    <property type="match status" value="1"/>
</dbReference>
<dbReference type="CDD" id="cd10030">
    <property type="entry name" value="UDG-F4_TTUDGA_SPO1dp_like"/>
    <property type="match status" value="1"/>
</dbReference>
<evidence type="ECO:0000256" key="5">
    <source>
        <dbReference type="ARBA" id="ARBA00022763"/>
    </source>
</evidence>
<reference evidence="11 12" key="1">
    <citation type="submission" date="2018-05" db="EMBL/GenBank/DDBJ databases">
        <title>Streptomyces venezuelae.</title>
        <authorList>
            <person name="Kim W."/>
            <person name="Lee N."/>
            <person name="Cho B.-K."/>
        </authorList>
    </citation>
    <scope>NUCLEOTIDE SEQUENCE [LARGE SCALE GENOMIC DNA]</scope>
    <source>
        <strain evidence="11 12">ATCC 21782</strain>
    </source>
</reference>
<evidence type="ECO:0000256" key="4">
    <source>
        <dbReference type="ARBA" id="ARBA00022723"/>
    </source>
</evidence>
<keyword evidence="6" id="KW-0378">Hydrolase</keyword>
<protein>
    <recommendedName>
        <fullName evidence="2">Type-4 uracil-DNA glycosylase</fullName>
    </recommendedName>
</protein>
<name>A0A5P2D0M9_STRVZ</name>
<keyword evidence="4" id="KW-0479">Metal-binding</keyword>
<evidence type="ECO:0000256" key="7">
    <source>
        <dbReference type="ARBA" id="ARBA00023004"/>
    </source>
</evidence>
<keyword evidence="9" id="KW-0234">DNA repair</keyword>
<dbReference type="InterPro" id="IPR005122">
    <property type="entry name" value="Uracil-DNA_glycosylase-like"/>
</dbReference>
<dbReference type="GO" id="GO:0046872">
    <property type="term" value="F:metal ion binding"/>
    <property type="evidence" value="ECO:0007669"/>
    <property type="project" value="UniProtKB-KW"/>
</dbReference>
<dbReference type="OrthoDB" id="5290748at2"/>
<keyword evidence="3" id="KW-0004">4Fe-4S</keyword>
<dbReference type="PANTHER" id="PTHR33693:SF9">
    <property type="entry name" value="TYPE-4 URACIL-DNA GLYCOSYLASE"/>
    <property type="match status" value="1"/>
</dbReference>
<dbReference type="EMBL" id="CP029190">
    <property type="protein sequence ID" value="QES46931.1"/>
    <property type="molecule type" value="Genomic_DNA"/>
</dbReference>
<evidence type="ECO:0000256" key="8">
    <source>
        <dbReference type="ARBA" id="ARBA00023014"/>
    </source>
</evidence>
<keyword evidence="5" id="KW-0227">DNA damage</keyword>
<evidence type="ECO:0000256" key="1">
    <source>
        <dbReference type="ARBA" id="ARBA00006521"/>
    </source>
</evidence>
<dbReference type="PANTHER" id="PTHR33693">
    <property type="entry name" value="TYPE-5 URACIL-DNA GLYCOSYLASE"/>
    <property type="match status" value="1"/>
</dbReference>
<evidence type="ECO:0000256" key="9">
    <source>
        <dbReference type="ARBA" id="ARBA00023204"/>
    </source>
</evidence>
<evidence type="ECO:0000256" key="2">
    <source>
        <dbReference type="ARBA" id="ARBA00019403"/>
    </source>
</evidence>
<keyword evidence="7" id="KW-0408">Iron</keyword>
<evidence type="ECO:0000313" key="11">
    <source>
        <dbReference type="EMBL" id="QES46931.1"/>
    </source>
</evidence>
<dbReference type="Gene3D" id="3.40.470.10">
    <property type="entry name" value="Uracil-DNA glycosylase-like domain"/>
    <property type="match status" value="1"/>
</dbReference>
<dbReference type="GO" id="GO:0051539">
    <property type="term" value="F:4 iron, 4 sulfur cluster binding"/>
    <property type="evidence" value="ECO:0007669"/>
    <property type="project" value="UniProtKB-KW"/>
</dbReference>
<dbReference type="SMART" id="SM00986">
    <property type="entry name" value="UDG"/>
    <property type="match status" value="1"/>
</dbReference>
<dbReference type="InterPro" id="IPR051536">
    <property type="entry name" value="UDG_Type-4/5"/>
</dbReference>
<sequence>MGTGTDAGTGAEAGAVGQEYDATPYLPSRGGLAGLRRAAAGCRGCPLFRDATQTVFGRGPSRARLMLVGEQPGDQEDRQGEPFVGPAGQLLRRALDEAGLGDEDAYVTNVVKHFKFVAAPRGKRRIHKTPSLREMAACRPWLEAELRLVDPDVLVVLGGTAGKALLGSSFRVGERRGVLLPMPALPDGNGDGGGDGGAGHGRLLATVHPSAVLRADDRESAFAGLVADLTVAATALE</sequence>
<organism evidence="11 12">
    <name type="scientific">Streptomyces venezuelae</name>
    <dbReference type="NCBI Taxonomy" id="54571"/>
    <lineage>
        <taxon>Bacteria</taxon>
        <taxon>Bacillati</taxon>
        <taxon>Actinomycetota</taxon>
        <taxon>Actinomycetes</taxon>
        <taxon>Kitasatosporales</taxon>
        <taxon>Streptomycetaceae</taxon>
        <taxon>Streptomyces</taxon>
    </lineage>
</organism>
<dbReference type="RefSeq" id="WP_150205811.1">
    <property type="nucleotide sequence ID" value="NZ_CP029190.1"/>
</dbReference>
<gene>
    <name evidence="11" type="ORF">DEJ50_02770</name>
</gene>
<dbReference type="InterPro" id="IPR005273">
    <property type="entry name" value="Ura-DNA_glyco_family4"/>
</dbReference>
<feature type="domain" description="Uracil-DNA glycosylase-like" evidence="10">
    <location>
        <begin position="56"/>
        <end position="230"/>
    </location>
</feature>
<dbReference type="SMART" id="SM00987">
    <property type="entry name" value="UreE_C"/>
    <property type="match status" value="1"/>
</dbReference>
<evidence type="ECO:0000259" key="10">
    <source>
        <dbReference type="SMART" id="SM00986"/>
    </source>
</evidence>
<dbReference type="Proteomes" id="UP000325211">
    <property type="component" value="Chromosome"/>
</dbReference>
<dbReference type="AlphaFoldDB" id="A0A5P2D0M9"/>
<dbReference type="GO" id="GO:0006281">
    <property type="term" value="P:DNA repair"/>
    <property type="evidence" value="ECO:0007669"/>
    <property type="project" value="UniProtKB-KW"/>
</dbReference>
<dbReference type="NCBIfam" id="TIGR03914">
    <property type="entry name" value="UDG_fam_dom"/>
    <property type="match status" value="1"/>
</dbReference>
<comment type="similarity">
    <text evidence="1">Belongs to the uracil-DNA glycosylase (UDG) superfamily. Type 4 (UDGa) family.</text>
</comment>
<keyword evidence="8" id="KW-0411">Iron-sulfur</keyword>
<accession>A0A5P2D0M9</accession>
<dbReference type="Pfam" id="PF03167">
    <property type="entry name" value="UDG"/>
    <property type="match status" value="1"/>
</dbReference>
<dbReference type="GO" id="GO:0097506">
    <property type="term" value="F:deaminated base DNA N-glycosylase activity"/>
    <property type="evidence" value="ECO:0007669"/>
    <property type="project" value="UniProtKB-ARBA"/>
</dbReference>
<proteinExistence type="inferred from homology"/>